<gene>
    <name evidence="1" type="ORF">CMV_010297</name>
</gene>
<dbReference type="InterPro" id="IPR021109">
    <property type="entry name" value="Peptidase_aspartic_dom_sf"/>
</dbReference>
<dbReference type="PANTHER" id="PTHR35046">
    <property type="entry name" value="ZINC KNUCKLE (CCHC-TYPE) FAMILY PROTEIN"/>
    <property type="match status" value="1"/>
</dbReference>
<name>A0A8J4VPS0_9ROSI</name>
<dbReference type="PANTHER" id="PTHR35046:SF9">
    <property type="entry name" value="RNA-DIRECTED DNA POLYMERASE"/>
    <property type="match status" value="1"/>
</dbReference>
<reference evidence="1" key="1">
    <citation type="submission" date="2020-03" db="EMBL/GenBank/DDBJ databases">
        <title>Castanea mollissima Vanexum genome sequencing.</title>
        <authorList>
            <person name="Staton M."/>
        </authorList>
    </citation>
    <scope>NUCLEOTIDE SEQUENCE</scope>
    <source>
        <tissue evidence="1">Leaf</tissue>
    </source>
</reference>
<organism evidence="1 2">
    <name type="scientific">Castanea mollissima</name>
    <name type="common">Chinese chestnut</name>
    <dbReference type="NCBI Taxonomy" id="60419"/>
    <lineage>
        <taxon>Eukaryota</taxon>
        <taxon>Viridiplantae</taxon>
        <taxon>Streptophyta</taxon>
        <taxon>Embryophyta</taxon>
        <taxon>Tracheophyta</taxon>
        <taxon>Spermatophyta</taxon>
        <taxon>Magnoliopsida</taxon>
        <taxon>eudicotyledons</taxon>
        <taxon>Gunneridae</taxon>
        <taxon>Pentapetalae</taxon>
        <taxon>rosids</taxon>
        <taxon>fabids</taxon>
        <taxon>Fagales</taxon>
        <taxon>Fagaceae</taxon>
        <taxon>Castanea</taxon>
    </lineage>
</organism>
<comment type="caution">
    <text evidence="1">The sequence shown here is derived from an EMBL/GenBank/DDBJ whole genome shotgun (WGS) entry which is preliminary data.</text>
</comment>
<keyword evidence="2" id="KW-1185">Reference proteome</keyword>
<dbReference type="OrthoDB" id="1934635at2759"/>
<evidence type="ECO:0000313" key="1">
    <source>
        <dbReference type="EMBL" id="KAF3965530.1"/>
    </source>
</evidence>
<dbReference type="Gene3D" id="2.40.70.10">
    <property type="entry name" value="Acid Proteases"/>
    <property type="match status" value="1"/>
</dbReference>
<sequence>MLVRCGNQAKKLIIDGRSCMNVVSSSTVERLKLPIEPHLQPYKVAWIDNTSIPVTHRCLISFSCGIYSDSIMCDIIPMKVTDILLGQPWLFDRNVKHYGRENTFALMIGKVILKPMTSAKMNKFKVSKPKVIEGKDLEAKNSGVATEAPKTAADQPIEVPQIPADFPKIALKIYQSPYVLCMSTLLTLSKVQVV</sequence>
<accession>A0A8J4VPS0</accession>
<evidence type="ECO:0000313" key="2">
    <source>
        <dbReference type="Proteomes" id="UP000737018"/>
    </source>
</evidence>
<dbReference type="EMBL" id="JRKL02001177">
    <property type="protein sequence ID" value="KAF3965530.1"/>
    <property type="molecule type" value="Genomic_DNA"/>
</dbReference>
<protein>
    <submittedName>
        <fullName evidence="1">Uncharacterized protein</fullName>
    </submittedName>
</protein>
<dbReference type="AlphaFoldDB" id="A0A8J4VPS0"/>
<dbReference type="Proteomes" id="UP000737018">
    <property type="component" value="Unassembled WGS sequence"/>
</dbReference>
<dbReference type="CDD" id="cd00303">
    <property type="entry name" value="retropepsin_like"/>
    <property type="match status" value="1"/>
</dbReference>
<proteinExistence type="predicted"/>